<comment type="cofactor">
    <cofactor evidence="1">
        <name>a divalent metal cation</name>
        <dbReference type="ChEBI" id="CHEBI:60240"/>
    </cofactor>
</comment>
<dbReference type="OrthoDB" id="2430314at2759"/>
<reference evidence="4" key="2">
    <citation type="submission" date="2017-10" db="EMBL/GenBank/DDBJ databases">
        <title>Ladona fulva Genome sequencing and assembly.</title>
        <authorList>
            <person name="Murali S."/>
            <person name="Richards S."/>
            <person name="Bandaranaike D."/>
            <person name="Bellair M."/>
            <person name="Blankenburg K."/>
            <person name="Chao H."/>
            <person name="Dinh H."/>
            <person name="Doddapaneni H."/>
            <person name="Dugan-Rocha S."/>
            <person name="Elkadiri S."/>
            <person name="Gnanaolivu R."/>
            <person name="Hernandez B."/>
            <person name="Skinner E."/>
            <person name="Javaid M."/>
            <person name="Lee S."/>
            <person name="Li M."/>
            <person name="Ming W."/>
            <person name="Munidasa M."/>
            <person name="Muniz J."/>
            <person name="Nguyen L."/>
            <person name="Hughes D."/>
            <person name="Osuji N."/>
            <person name="Pu L.-L."/>
            <person name="Puazo M."/>
            <person name="Qu C."/>
            <person name="Quiroz J."/>
            <person name="Raj R."/>
            <person name="Weissenberger G."/>
            <person name="Xin Y."/>
            <person name="Zou X."/>
            <person name="Han Y."/>
            <person name="Worley K."/>
            <person name="Muzny D."/>
            <person name="Gibbs R."/>
        </authorList>
    </citation>
    <scope>NUCLEOTIDE SEQUENCE</scope>
    <source>
        <strain evidence="4">Sampled in the wild</strain>
    </source>
</reference>
<dbReference type="InterPro" id="IPR027806">
    <property type="entry name" value="HARBI1_dom"/>
</dbReference>
<protein>
    <recommendedName>
        <fullName evidence="3">DDE Tnp4 domain-containing protein</fullName>
    </recommendedName>
</protein>
<reference evidence="4" key="1">
    <citation type="submission" date="2013-04" db="EMBL/GenBank/DDBJ databases">
        <authorList>
            <person name="Qu J."/>
            <person name="Murali S.C."/>
            <person name="Bandaranaike D."/>
            <person name="Bellair M."/>
            <person name="Blankenburg K."/>
            <person name="Chao H."/>
            <person name="Dinh H."/>
            <person name="Doddapaneni H."/>
            <person name="Downs B."/>
            <person name="Dugan-Rocha S."/>
            <person name="Elkadiri S."/>
            <person name="Gnanaolivu R.D."/>
            <person name="Hernandez B."/>
            <person name="Javaid M."/>
            <person name="Jayaseelan J.C."/>
            <person name="Lee S."/>
            <person name="Li M."/>
            <person name="Ming W."/>
            <person name="Munidasa M."/>
            <person name="Muniz J."/>
            <person name="Nguyen L."/>
            <person name="Ongeri F."/>
            <person name="Osuji N."/>
            <person name="Pu L.-L."/>
            <person name="Puazo M."/>
            <person name="Qu C."/>
            <person name="Quiroz J."/>
            <person name="Raj R."/>
            <person name="Weissenberger G."/>
            <person name="Xin Y."/>
            <person name="Zou X."/>
            <person name="Han Y."/>
            <person name="Richards S."/>
            <person name="Worley K."/>
            <person name="Muzny D."/>
            <person name="Gibbs R."/>
        </authorList>
    </citation>
    <scope>NUCLEOTIDE SEQUENCE</scope>
    <source>
        <strain evidence="4">Sampled in the wild</strain>
    </source>
</reference>
<evidence type="ECO:0000256" key="2">
    <source>
        <dbReference type="ARBA" id="ARBA00022723"/>
    </source>
</evidence>
<gene>
    <name evidence="4" type="ORF">J437_LFUL017358</name>
</gene>
<dbReference type="Proteomes" id="UP000792457">
    <property type="component" value="Unassembled WGS sequence"/>
</dbReference>
<name>A0A8K0KQR4_LADFU</name>
<evidence type="ECO:0000313" key="5">
    <source>
        <dbReference type="Proteomes" id="UP000792457"/>
    </source>
</evidence>
<dbReference type="EMBL" id="KZ309276">
    <property type="protein sequence ID" value="KAG8238065.1"/>
    <property type="molecule type" value="Genomic_DNA"/>
</dbReference>
<organism evidence="4 5">
    <name type="scientific">Ladona fulva</name>
    <name type="common">Scarce chaser dragonfly</name>
    <name type="synonym">Libellula fulva</name>
    <dbReference type="NCBI Taxonomy" id="123851"/>
    <lineage>
        <taxon>Eukaryota</taxon>
        <taxon>Metazoa</taxon>
        <taxon>Ecdysozoa</taxon>
        <taxon>Arthropoda</taxon>
        <taxon>Hexapoda</taxon>
        <taxon>Insecta</taxon>
        <taxon>Pterygota</taxon>
        <taxon>Palaeoptera</taxon>
        <taxon>Odonata</taxon>
        <taxon>Epiprocta</taxon>
        <taxon>Anisoptera</taxon>
        <taxon>Libelluloidea</taxon>
        <taxon>Libellulidae</taxon>
        <taxon>Ladona</taxon>
    </lineage>
</organism>
<comment type="caution">
    <text evidence="4">The sequence shown here is derived from an EMBL/GenBank/DDBJ whole genome shotgun (WGS) entry which is preliminary data.</text>
</comment>
<evidence type="ECO:0000313" key="4">
    <source>
        <dbReference type="EMBL" id="KAG8238065.1"/>
    </source>
</evidence>
<evidence type="ECO:0000256" key="1">
    <source>
        <dbReference type="ARBA" id="ARBA00001968"/>
    </source>
</evidence>
<dbReference type="GO" id="GO:0046872">
    <property type="term" value="F:metal ion binding"/>
    <property type="evidence" value="ECO:0007669"/>
    <property type="project" value="UniProtKB-KW"/>
</dbReference>
<keyword evidence="2" id="KW-0479">Metal-binding</keyword>
<dbReference type="AlphaFoldDB" id="A0A8K0KQR4"/>
<keyword evidence="5" id="KW-1185">Reference proteome</keyword>
<feature type="domain" description="DDE Tnp4" evidence="3">
    <location>
        <begin position="57"/>
        <end position="136"/>
    </location>
</feature>
<dbReference type="Pfam" id="PF13359">
    <property type="entry name" value="DDE_Tnp_4"/>
    <property type="match status" value="1"/>
</dbReference>
<evidence type="ECO:0000259" key="3">
    <source>
        <dbReference type="Pfam" id="PF13359"/>
    </source>
</evidence>
<proteinExistence type="predicted"/>
<sequence>MHGISQATMSRVANKVSLALAELRGEVMKYPSPREELMKAMAAFHKIKKFPRVSGCIECTHIRIKYSGGKDVATFLNRKNYCSLYIQIVGSADLIILYIVAKYSTHDVRIFNEWLLKDKFEMKIYVIGDGGYPCLPYY</sequence>
<accession>A0A8K0KQR4</accession>